<dbReference type="AlphaFoldDB" id="A0A0G0P4F1"/>
<dbReference type="CDD" id="cd16377">
    <property type="entry name" value="23S_rRNA_IVP_like"/>
    <property type="match status" value="1"/>
</dbReference>
<proteinExistence type="predicted"/>
<dbReference type="EMBL" id="LBVL01000022">
    <property type="protein sequence ID" value="KKQ84176.1"/>
    <property type="molecule type" value="Genomic_DNA"/>
</dbReference>
<reference evidence="1 2" key="1">
    <citation type="journal article" date="2015" name="Nature">
        <title>rRNA introns, odd ribosomes, and small enigmatic genomes across a large radiation of phyla.</title>
        <authorList>
            <person name="Brown C.T."/>
            <person name="Hug L.A."/>
            <person name="Thomas B.C."/>
            <person name="Sharon I."/>
            <person name="Castelle C.J."/>
            <person name="Singh A."/>
            <person name="Wilkins M.J."/>
            <person name="Williams K.H."/>
            <person name="Banfield J.F."/>
        </authorList>
    </citation>
    <scope>NUCLEOTIDE SEQUENCE [LARGE SCALE GENOMIC DNA]</scope>
</reference>
<dbReference type="PANTHER" id="PTHR38471">
    <property type="entry name" value="FOUR HELIX BUNDLE PROTEIN"/>
    <property type="match status" value="1"/>
</dbReference>
<dbReference type="Proteomes" id="UP000034081">
    <property type="component" value="Unassembled WGS sequence"/>
</dbReference>
<dbReference type="SUPFAM" id="SSF158446">
    <property type="entry name" value="IVS-encoded protein-like"/>
    <property type="match status" value="1"/>
</dbReference>
<sequence>MVRDYRKLEVWRLSYILTIKLYKLTEKYPEHEQGNLISQIRRASTSIPLNIAEGTSRFTKKAYLQFLQYGYGSIRELQVLLELSKDLGYISRIDYEEIDEDIDKLSRKLFLFLKKVEKEKFFSF</sequence>
<evidence type="ECO:0000313" key="2">
    <source>
        <dbReference type="Proteomes" id="UP000034081"/>
    </source>
</evidence>
<dbReference type="Gene3D" id="1.20.1440.60">
    <property type="entry name" value="23S rRNA-intervening sequence"/>
    <property type="match status" value="1"/>
</dbReference>
<accession>A0A0G0P4F1</accession>
<gene>
    <name evidence="1" type="ORF">UT08_C0022G0013</name>
</gene>
<organism evidence="1 2">
    <name type="scientific">Candidatus Woesebacteria bacterium GW2011_GWB1_38_8</name>
    <dbReference type="NCBI Taxonomy" id="1618570"/>
    <lineage>
        <taxon>Bacteria</taxon>
        <taxon>Candidatus Woeseibacteriota</taxon>
    </lineage>
</organism>
<protein>
    <recommendedName>
        <fullName evidence="3">S23 ribosomal protein</fullName>
    </recommendedName>
</protein>
<evidence type="ECO:0000313" key="1">
    <source>
        <dbReference type="EMBL" id="KKQ84176.1"/>
    </source>
</evidence>
<comment type="caution">
    <text evidence="1">The sequence shown here is derived from an EMBL/GenBank/DDBJ whole genome shotgun (WGS) entry which is preliminary data.</text>
</comment>
<evidence type="ECO:0008006" key="3">
    <source>
        <dbReference type="Google" id="ProtNLM"/>
    </source>
</evidence>
<dbReference type="InterPro" id="IPR012657">
    <property type="entry name" value="23S_rRNA-intervening_sequence"/>
</dbReference>
<dbReference type="Pfam" id="PF05635">
    <property type="entry name" value="23S_rRNA_IVP"/>
    <property type="match status" value="1"/>
</dbReference>
<dbReference type="PANTHER" id="PTHR38471:SF2">
    <property type="entry name" value="FOUR HELIX BUNDLE PROTEIN"/>
    <property type="match status" value="1"/>
</dbReference>
<name>A0A0G0P4F1_9BACT</name>
<dbReference type="InterPro" id="IPR036583">
    <property type="entry name" value="23S_rRNA_IVS_sf"/>
</dbReference>
<dbReference type="NCBIfam" id="TIGR02436">
    <property type="entry name" value="four helix bundle protein"/>
    <property type="match status" value="1"/>
</dbReference>